<dbReference type="EMBL" id="FQ312005">
    <property type="protein sequence ID" value="CBW25262.1"/>
    <property type="molecule type" value="Genomic_DNA"/>
</dbReference>
<dbReference type="Proteomes" id="UP000008963">
    <property type="component" value="Chromosome"/>
</dbReference>
<name>E1X3G7_HALMS</name>
<dbReference type="OrthoDB" id="244470at2"/>
<dbReference type="AlphaFoldDB" id="E1X3G7"/>
<protein>
    <submittedName>
        <fullName evidence="1">Uncharacterized protein</fullName>
    </submittedName>
</protein>
<reference evidence="2" key="1">
    <citation type="journal article" date="2013" name="ISME J.">
        <title>A small predatory core genome in the divergent marine Bacteriovorax marinus SJ and the terrestrial Bdellovibrio bacteriovorus.</title>
        <authorList>
            <person name="Crossman L.C."/>
            <person name="Chen H."/>
            <person name="Cerdeno-Tarraga A.M."/>
            <person name="Brooks K."/>
            <person name="Quail M.A."/>
            <person name="Pineiro S.A."/>
            <person name="Hobley L."/>
            <person name="Sockett R.E."/>
            <person name="Bentley S.D."/>
            <person name="Parkhill J."/>
            <person name="Williams H.N."/>
            <person name="Stine O.C."/>
        </authorList>
    </citation>
    <scope>NUCLEOTIDE SEQUENCE [LARGE SCALE GENOMIC DNA]</scope>
    <source>
        <strain evidence="2">ATCC BAA-682 / DSM 15412 / SJ</strain>
    </source>
</reference>
<dbReference type="HOGENOM" id="CLU_642158_0_0_7"/>
<organism evidence="1 2">
    <name type="scientific">Halobacteriovorax marinus (strain ATCC BAA-682 / DSM 15412 / SJ)</name>
    <name type="common">Bacteriovorax marinus</name>
    <dbReference type="NCBI Taxonomy" id="862908"/>
    <lineage>
        <taxon>Bacteria</taxon>
        <taxon>Pseudomonadati</taxon>
        <taxon>Bdellovibrionota</taxon>
        <taxon>Bacteriovoracia</taxon>
        <taxon>Bacteriovoracales</taxon>
        <taxon>Halobacteriovoraceae</taxon>
        <taxon>Halobacteriovorax</taxon>
    </lineage>
</organism>
<dbReference type="RefSeq" id="WP_014243050.1">
    <property type="nucleotide sequence ID" value="NC_016620.1"/>
</dbReference>
<gene>
    <name evidence="1" type="ordered locus">BMS_0339</name>
</gene>
<accession>E1X3G7</accession>
<dbReference type="eggNOG" id="COG1524">
    <property type="taxonomic scope" value="Bacteria"/>
</dbReference>
<dbReference type="PATRIC" id="fig|862908.3.peg.327"/>
<evidence type="ECO:0000313" key="2">
    <source>
        <dbReference type="Proteomes" id="UP000008963"/>
    </source>
</evidence>
<dbReference type="KEGG" id="bmx:BMS_0339"/>
<evidence type="ECO:0000313" key="1">
    <source>
        <dbReference type="EMBL" id="CBW25262.1"/>
    </source>
</evidence>
<proteinExistence type="predicted"/>
<keyword evidence="2" id="KW-1185">Reference proteome</keyword>
<sequence>MKRLLFIELNEVNFSYVEKYIALGKLEGFKKILSKYRLSKTSVEVDYSACEPWIQWVSARTGKAFEEHRVFRLGDIVNTSEVQVWEKLERDRGLRVGAISPINGRNSLRNPLYFIPDPWTKTKVSGGFLDRKLSASIAQIVNDNAHHRVELRSLFFLFVGFLKYSRFINYIEYFKILSCLRSKKWNKAMFLDLLLADMHICKVKKLRPDFSTLFLNSAAHIQHHYLFSSEVYEGKNYNPEWYVPRGKDPLLDVYKLYERIICQTLRELEKGGDLMLATGLHQDPCCENIFYYRLKDYESFFEEVKVDFLRIEARMSRDFLMVFKDSARALDAERAISSLVASASGDQVFSVDNRGDSLFVTLVYGKEIVENFKIHNDESTVYNFEKYCSFVAIKNGIHNSEGYFLDTTCQGGDCSDSFPLEHVSEKILNYFS</sequence>
<dbReference type="STRING" id="862908.BMS_0339"/>